<dbReference type="GO" id="GO:1990281">
    <property type="term" value="C:efflux pump complex"/>
    <property type="evidence" value="ECO:0007669"/>
    <property type="project" value="TreeGrafter"/>
</dbReference>
<dbReference type="InterPro" id="IPR006143">
    <property type="entry name" value="RND_pump_MFP"/>
</dbReference>
<reference evidence="6 7" key="1">
    <citation type="submission" date="2020-07" db="EMBL/GenBank/DDBJ databases">
        <title>Taxonomic revisions and descriptions of new bacterial species based on genomic comparisons in the high-G+C-content subgroup of the family Alcaligenaceae.</title>
        <authorList>
            <person name="Szabo A."/>
            <person name="Felfoldi T."/>
        </authorList>
    </citation>
    <scope>NUCLEOTIDE SEQUENCE [LARGE SCALE GENOMIC DNA]</scope>
    <source>
        <strain evidence="6 7">LMG 24012</strain>
    </source>
</reference>
<proteinExistence type="inferred from homology"/>
<accession>A0A853FUY0</accession>
<dbReference type="InterPro" id="IPR058649">
    <property type="entry name" value="CzcB_C"/>
</dbReference>
<dbReference type="Gene3D" id="2.40.50.100">
    <property type="match status" value="1"/>
</dbReference>
<dbReference type="PANTHER" id="PTHR30469">
    <property type="entry name" value="MULTIDRUG RESISTANCE PROTEIN MDTA"/>
    <property type="match status" value="1"/>
</dbReference>
<evidence type="ECO:0000256" key="2">
    <source>
        <dbReference type="SAM" id="SignalP"/>
    </source>
</evidence>
<dbReference type="AlphaFoldDB" id="A0A853FUY0"/>
<dbReference type="RefSeq" id="WP_180153848.1">
    <property type="nucleotide sequence ID" value="NZ_JACCEM010000002.1"/>
</dbReference>
<evidence type="ECO:0000256" key="1">
    <source>
        <dbReference type="ARBA" id="ARBA00009477"/>
    </source>
</evidence>
<dbReference type="Gene3D" id="1.10.287.470">
    <property type="entry name" value="Helix hairpin bin"/>
    <property type="match status" value="1"/>
</dbReference>
<dbReference type="InterPro" id="IPR058792">
    <property type="entry name" value="Beta-barrel_RND_2"/>
</dbReference>
<protein>
    <submittedName>
        <fullName evidence="6">Efflux RND transporter periplasmic adaptor subunit</fullName>
    </submittedName>
</protein>
<dbReference type="Gene3D" id="2.40.30.170">
    <property type="match status" value="1"/>
</dbReference>
<dbReference type="GO" id="GO:0015562">
    <property type="term" value="F:efflux transmembrane transporter activity"/>
    <property type="evidence" value="ECO:0007669"/>
    <property type="project" value="TreeGrafter"/>
</dbReference>
<evidence type="ECO:0000313" key="7">
    <source>
        <dbReference type="Proteomes" id="UP000559809"/>
    </source>
</evidence>
<feature type="domain" description="CzcB-like C-terminal circularly permuted SH3-like" evidence="5">
    <location>
        <begin position="289"/>
        <end position="343"/>
    </location>
</feature>
<dbReference type="PANTHER" id="PTHR30469:SF18">
    <property type="entry name" value="RESISTANCE-NODULATION-CELL DIVISION (RND) EFFLUX MEMBRANE FUSION PROTEIN-RELATED"/>
    <property type="match status" value="1"/>
</dbReference>
<feature type="signal peptide" evidence="2">
    <location>
        <begin position="1"/>
        <end position="23"/>
    </location>
</feature>
<feature type="domain" description="CusB-like beta-barrel" evidence="4">
    <location>
        <begin position="202"/>
        <end position="273"/>
    </location>
</feature>
<dbReference type="PROSITE" id="PS51257">
    <property type="entry name" value="PROKAR_LIPOPROTEIN"/>
    <property type="match status" value="1"/>
</dbReference>
<feature type="chain" id="PRO_5032776428" evidence="2">
    <location>
        <begin position="24"/>
        <end position="352"/>
    </location>
</feature>
<dbReference type="Pfam" id="PF25954">
    <property type="entry name" value="Beta-barrel_RND_2"/>
    <property type="match status" value="1"/>
</dbReference>
<evidence type="ECO:0000259" key="3">
    <source>
        <dbReference type="Pfam" id="PF25917"/>
    </source>
</evidence>
<gene>
    <name evidence="6" type="ORF">H0A72_04465</name>
</gene>
<dbReference type="Pfam" id="PF25917">
    <property type="entry name" value="BSH_RND"/>
    <property type="match status" value="1"/>
</dbReference>
<organism evidence="6 7">
    <name type="scientific">Parapusillimonas granuli</name>
    <dbReference type="NCBI Taxonomy" id="380911"/>
    <lineage>
        <taxon>Bacteria</taxon>
        <taxon>Pseudomonadati</taxon>
        <taxon>Pseudomonadota</taxon>
        <taxon>Betaproteobacteria</taxon>
        <taxon>Burkholderiales</taxon>
        <taxon>Alcaligenaceae</taxon>
        <taxon>Parapusillimonas</taxon>
    </lineage>
</organism>
<sequence length="352" mass="36765">MRHVRPLVSFAVVAWIACLNASAQTPAPSLELTTAEAAAGTASSAFDGVVEAVHQTVVAAQVPGAVVELDVKVGDRVQAGQTLLRLDARAAEQTATASDAQVRAAQAALDLAAKDLKRQKQLFQKDYISQAAMERAESAYKSAQAQANALLAQAGASRTHSAYHIVRAPFAGVVSEVPVSLGDMAMPGRPLLTLYDPARLRVTAAVPQSVAAQLPARPDVRIELPGLPAADAWRAPANVQVLPTADASTHTVPLRADLPARPEGVAPGMFARLWLPLARSGLAAGVTPVAVPAQAIVRRAELTGLYVLDPQGRPVLRQVRLGRALDGRVEVLSGLAAGERVVTNPQAAARVR</sequence>
<evidence type="ECO:0000313" key="6">
    <source>
        <dbReference type="EMBL" id="NYT48558.1"/>
    </source>
</evidence>
<dbReference type="Proteomes" id="UP000559809">
    <property type="component" value="Unassembled WGS sequence"/>
</dbReference>
<dbReference type="Pfam" id="PF25975">
    <property type="entry name" value="CzcB_C"/>
    <property type="match status" value="1"/>
</dbReference>
<comment type="caution">
    <text evidence="6">The sequence shown here is derived from an EMBL/GenBank/DDBJ whole genome shotgun (WGS) entry which is preliminary data.</text>
</comment>
<keyword evidence="2" id="KW-0732">Signal</keyword>
<feature type="domain" description="Multidrug resistance protein MdtA-like barrel-sandwich hybrid" evidence="3">
    <location>
        <begin position="57"/>
        <end position="189"/>
    </location>
</feature>
<keyword evidence="7" id="KW-1185">Reference proteome</keyword>
<evidence type="ECO:0000259" key="4">
    <source>
        <dbReference type="Pfam" id="PF25954"/>
    </source>
</evidence>
<comment type="similarity">
    <text evidence="1">Belongs to the membrane fusion protein (MFP) (TC 8.A.1) family.</text>
</comment>
<dbReference type="EMBL" id="JACCEM010000002">
    <property type="protein sequence ID" value="NYT48558.1"/>
    <property type="molecule type" value="Genomic_DNA"/>
</dbReference>
<evidence type="ECO:0000259" key="5">
    <source>
        <dbReference type="Pfam" id="PF25975"/>
    </source>
</evidence>
<dbReference type="NCBIfam" id="TIGR01730">
    <property type="entry name" value="RND_mfp"/>
    <property type="match status" value="1"/>
</dbReference>
<dbReference type="SUPFAM" id="SSF111369">
    <property type="entry name" value="HlyD-like secretion proteins"/>
    <property type="match status" value="1"/>
</dbReference>
<name>A0A853FUY0_9BURK</name>
<dbReference type="InterPro" id="IPR058625">
    <property type="entry name" value="MdtA-like_BSH"/>
</dbReference>
<dbReference type="Gene3D" id="2.40.420.20">
    <property type="match status" value="1"/>
</dbReference>